<sequence>MDGMPPDPCGPCLTNNIDCQYTAHDGRSTRFQRQNAVNETEGTEGIMLTNPYAILGSNNAEAHSLTTSFYHLNMEDATGNETERYQIASATRGPQAQYDSAASIPGRETTRGEGGNGRYNLQFPGIASSAGFDRTQEALRWEDRRPVAGPSNGHHYYDQTSSSQNAHYTTGVGFPYSYQLTSYERSAGNASGAYLPHARGNPGCHPVPQYYHPPPRHHYRNPELREEDEYAEEDEAEGTE</sequence>
<keyword evidence="3" id="KW-1185">Reference proteome</keyword>
<evidence type="ECO:0000256" key="1">
    <source>
        <dbReference type="SAM" id="MobiDB-lite"/>
    </source>
</evidence>
<accession>A0A167PAD1</accession>
<feature type="region of interest" description="Disordered" evidence="1">
    <location>
        <begin position="197"/>
        <end position="240"/>
    </location>
</feature>
<protein>
    <submittedName>
        <fullName evidence="2">Uncharacterized protein</fullName>
    </submittedName>
</protein>
<dbReference type="Proteomes" id="UP000076738">
    <property type="component" value="Unassembled WGS sequence"/>
</dbReference>
<evidence type="ECO:0000313" key="3">
    <source>
        <dbReference type="Proteomes" id="UP000076738"/>
    </source>
</evidence>
<evidence type="ECO:0000313" key="2">
    <source>
        <dbReference type="EMBL" id="KZO98582.1"/>
    </source>
</evidence>
<proteinExistence type="predicted"/>
<name>A0A167PAD1_CALVF</name>
<reference evidence="2 3" key="1">
    <citation type="journal article" date="2016" name="Mol. Biol. Evol.">
        <title>Comparative Genomics of Early-Diverging Mushroom-Forming Fungi Provides Insights into the Origins of Lignocellulose Decay Capabilities.</title>
        <authorList>
            <person name="Nagy L.G."/>
            <person name="Riley R."/>
            <person name="Tritt A."/>
            <person name="Adam C."/>
            <person name="Daum C."/>
            <person name="Floudas D."/>
            <person name="Sun H."/>
            <person name="Yadav J.S."/>
            <person name="Pangilinan J."/>
            <person name="Larsson K.H."/>
            <person name="Matsuura K."/>
            <person name="Barry K."/>
            <person name="Labutti K."/>
            <person name="Kuo R."/>
            <person name="Ohm R.A."/>
            <person name="Bhattacharya S.S."/>
            <person name="Shirouzu T."/>
            <person name="Yoshinaga Y."/>
            <person name="Martin F.M."/>
            <person name="Grigoriev I.V."/>
            <person name="Hibbett D.S."/>
        </authorList>
    </citation>
    <scope>NUCLEOTIDE SEQUENCE [LARGE SCALE GENOMIC DNA]</scope>
    <source>
        <strain evidence="2 3">TUFC12733</strain>
    </source>
</reference>
<gene>
    <name evidence="2" type="ORF">CALVIDRAFT_535210</name>
</gene>
<organism evidence="2 3">
    <name type="scientific">Calocera viscosa (strain TUFC12733)</name>
    <dbReference type="NCBI Taxonomy" id="1330018"/>
    <lineage>
        <taxon>Eukaryota</taxon>
        <taxon>Fungi</taxon>
        <taxon>Dikarya</taxon>
        <taxon>Basidiomycota</taxon>
        <taxon>Agaricomycotina</taxon>
        <taxon>Dacrymycetes</taxon>
        <taxon>Dacrymycetales</taxon>
        <taxon>Dacrymycetaceae</taxon>
        <taxon>Calocera</taxon>
    </lineage>
</organism>
<dbReference type="AlphaFoldDB" id="A0A167PAD1"/>
<feature type="region of interest" description="Disordered" evidence="1">
    <location>
        <begin position="90"/>
        <end position="117"/>
    </location>
</feature>
<feature type="compositionally biased region" description="Polar residues" evidence="1">
    <location>
        <begin position="90"/>
        <end position="100"/>
    </location>
</feature>
<dbReference type="EMBL" id="KV417275">
    <property type="protein sequence ID" value="KZO98582.1"/>
    <property type="molecule type" value="Genomic_DNA"/>
</dbReference>
<feature type="compositionally biased region" description="Acidic residues" evidence="1">
    <location>
        <begin position="225"/>
        <end position="240"/>
    </location>
</feature>